<protein>
    <submittedName>
        <fullName evidence="9">Acetolactate synthase</fullName>
    </submittedName>
</protein>
<dbReference type="PANTHER" id="PTHR18968:SF120">
    <property type="entry name" value="ACETOLACTATE SYNTHASE LARGE SUBUNIT"/>
    <property type="match status" value="1"/>
</dbReference>
<dbReference type="PROSITE" id="PS00187">
    <property type="entry name" value="TPP_ENZYMES"/>
    <property type="match status" value="1"/>
</dbReference>
<evidence type="ECO:0000313" key="9">
    <source>
        <dbReference type="EMBL" id="PVE46944.1"/>
    </source>
</evidence>
<evidence type="ECO:0000259" key="6">
    <source>
        <dbReference type="Pfam" id="PF00205"/>
    </source>
</evidence>
<evidence type="ECO:0000256" key="3">
    <source>
        <dbReference type="ARBA" id="ARBA00023052"/>
    </source>
</evidence>
<dbReference type="GO" id="GO:0003984">
    <property type="term" value="F:acetolactate synthase activity"/>
    <property type="evidence" value="ECO:0007669"/>
    <property type="project" value="TreeGrafter"/>
</dbReference>
<dbReference type="Gene3D" id="3.40.50.970">
    <property type="match status" value="2"/>
</dbReference>
<sequence>MDHLTGAGALALLIRDWAEGPAFHVPGEGILELVDALEGACVPLVSCRHEAGAAVAAQAAGQVTGRPGICLVGRAPGALNAALALHTARTDGAPMILILGQPSGAIAGREPYLANADFVQAFAPSAKWVGSCDSASRLVEMLSRAWVEALTGRHGPVVLALHEEVWHEEIPAASLPATPPAPPRPQAPGEDLDRLADALAAAQRPLMIVGGTGWRAEETRCLSLFAEESGIPVATAYRRRDLMPASHPLMVGELGIGADPALAGKVAEADCLLVLGMRLGEINTFGANVFEGYRLIEAPVPAQAVHHVHPDPAELNAVYRTTSALLAHPGDVLAALRARGPKRRETGDWQRDLRAAREVFTTGRPCPGPLDLNAVFRALRAALPADAMLTVGAGAYAHWPQRYFGHEVFGTQLGPKSGAMGYGLPAAIGVQSAQPGRRVVAVAGDGCFLMQGEELATAALYGLRVLTIVVNNSLYGAIAASQSRMFGRRSGTALAPVDFTALAGAMGVKGWKVRTTADFGPALTAALAEDGPTLIELMTGEEALKP</sequence>
<dbReference type="SUPFAM" id="SSF52467">
    <property type="entry name" value="DHS-like NAD/FAD-binding domain"/>
    <property type="match status" value="1"/>
</dbReference>
<keyword evidence="10" id="KW-1185">Reference proteome</keyword>
<evidence type="ECO:0000259" key="8">
    <source>
        <dbReference type="Pfam" id="PF02776"/>
    </source>
</evidence>
<dbReference type="InterPro" id="IPR029035">
    <property type="entry name" value="DHS-like_NAD/FAD-binding_dom"/>
</dbReference>
<dbReference type="GO" id="GO:0030976">
    <property type="term" value="F:thiamine pyrophosphate binding"/>
    <property type="evidence" value="ECO:0007669"/>
    <property type="project" value="InterPro"/>
</dbReference>
<dbReference type="Proteomes" id="UP000244810">
    <property type="component" value="Unassembled WGS sequence"/>
</dbReference>
<keyword evidence="3 4" id="KW-0786">Thiamine pyrophosphate</keyword>
<dbReference type="SUPFAM" id="SSF52518">
    <property type="entry name" value="Thiamin diphosphate-binding fold (THDP-binding)"/>
    <property type="match status" value="2"/>
</dbReference>
<gene>
    <name evidence="9" type="ORF">DDE23_14830</name>
</gene>
<dbReference type="NCBIfam" id="NF006052">
    <property type="entry name" value="PRK08199.1"/>
    <property type="match status" value="1"/>
</dbReference>
<dbReference type="Pfam" id="PF00205">
    <property type="entry name" value="TPP_enzyme_M"/>
    <property type="match status" value="1"/>
</dbReference>
<dbReference type="InterPro" id="IPR000399">
    <property type="entry name" value="TPP-bd_CS"/>
</dbReference>
<feature type="region of interest" description="Disordered" evidence="5">
    <location>
        <begin position="172"/>
        <end position="191"/>
    </location>
</feature>
<dbReference type="AlphaFoldDB" id="A0A2T7UQK9"/>
<dbReference type="GO" id="GO:0000287">
    <property type="term" value="F:magnesium ion binding"/>
    <property type="evidence" value="ECO:0007669"/>
    <property type="project" value="InterPro"/>
</dbReference>
<dbReference type="OrthoDB" id="4494979at2"/>
<evidence type="ECO:0000256" key="1">
    <source>
        <dbReference type="ARBA" id="ARBA00007812"/>
    </source>
</evidence>
<evidence type="ECO:0000256" key="2">
    <source>
        <dbReference type="ARBA" id="ARBA00022679"/>
    </source>
</evidence>
<evidence type="ECO:0000256" key="4">
    <source>
        <dbReference type="RuleBase" id="RU362132"/>
    </source>
</evidence>
<feature type="domain" description="Thiamine pyrophosphate enzyme TPP-binding" evidence="7">
    <location>
        <begin position="393"/>
        <end position="536"/>
    </location>
</feature>
<reference evidence="9 10" key="1">
    <citation type="journal article" date="2011" name="Syst. Appl. Microbiol.">
        <title>Defluviimonas denitrificans gen. nov., sp. nov., and Pararhodobacter aggregans gen. nov., sp. nov., non-phototrophic Rhodobacteraceae from the biofilter of a marine aquaculture.</title>
        <authorList>
            <person name="Foesel B.U."/>
            <person name="Drake H.L."/>
            <person name="Schramm A."/>
        </authorList>
    </citation>
    <scope>NUCLEOTIDE SEQUENCE [LARGE SCALE GENOMIC DNA]</scope>
    <source>
        <strain evidence="9 10">D1-19</strain>
    </source>
</reference>
<dbReference type="Pfam" id="PF02775">
    <property type="entry name" value="TPP_enzyme_C"/>
    <property type="match status" value="1"/>
</dbReference>
<dbReference type="RefSeq" id="WP_107752516.1">
    <property type="nucleotide sequence ID" value="NZ_QBKF01000007.1"/>
</dbReference>
<dbReference type="CDD" id="cd07035">
    <property type="entry name" value="TPP_PYR_POX_like"/>
    <property type="match status" value="1"/>
</dbReference>
<name>A0A2T7UQK9_9RHOB</name>
<dbReference type="GO" id="GO:0009097">
    <property type="term" value="P:isoleucine biosynthetic process"/>
    <property type="evidence" value="ECO:0007669"/>
    <property type="project" value="TreeGrafter"/>
</dbReference>
<dbReference type="GO" id="GO:0009099">
    <property type="term" value="P:L-valine biosynthetic process"/>
    <property type="evidence" value="ECO:0007669"/>
    <property type="project" value="TreeGrafter"/>
</dbReference>
<evidence type="ECO:0000313" key="10">
    <source>
        <dbReference type="Proteomes" id="UP000244810"/>
    </source>
</evidence>
<dbReference type="Gene3D" id="3.40.50.1220">
    <property type="entry name" value="TPP-binding domain"/>
    <property type="match status" value="1"/>
</dbReference>
<evidence type="ECO:0000259" key="7">
    <source>
        <dbReference type="Pfam" id="PF02775"/>
    </source>
</evidence>
<evidence type="ECO:0000256" key="5">
    <source>
        <dbReference type="SAM" id="MobiDB-lite"/>
    </source>
</evidence>
<organism evidence="9 10">
    <name type="scientific">Pararhodobacter aggregans</name>
    <dbReference type="NCBI Taxonomy" id="404875"/>
    <lineage>
        <taxon>Bacteria</taxon>
        <taxon>Pseudomonadati</taxon>
        <taxon>Pseudomonadota</taxon>
        <taxon>Alphaproteobacteria</taxon>
        <taxon>Rhodobacterales</taxon>
        <taxon>Paracoccaceae</taxon>
        <taxon>Pararhodobacter</taxon>
    </lineage>
</organism>
<dbReference type="InterPro" id="IPR012001">
    <property type="entry name" value="Thiamin_PyroP_enz_TPP-bd_dom"/>
</dbReference>
<comment type="caution">
    <text evidence="9">The sequence shown here is derived from an EMBL/GenBank/DDBJ whole genome shotgun (WGS) entry which is preliminary data.</text>
</comment>
<dbReference type="EMBL" id="QDDR01000007">
    <property type="protein sequence ID" value="PVE46944.1"/>
    <property type="molecule type" value="Genomic_DNA"/>
</dbReference>
<dbReference type="InterPro" id="IPR012000">
    <property type="entry name" value="Thiamin_PyroP_enz_cen_dom"/>
</dbReference>
<dbReference type="GO" id="GO:0005948">
    <property type="term" value="C:acetolactate synthase complex"/>
    <property type="evidence" value="ECO:0007669"/>
    <property type="project" value="TreeGrafter"/>
</dbReference>
<dbReference type="Pfam" id="PF02776">
    <property type="entry name" value="TPP_enzyme_N"/>
    <property type="match status" value="1"/>
</dbReference>
<proteinExistence type="inferred from homology"/>
<accession>A0A2T7UQK9</accession>
<feature type="domain" description="Thiamine pyrophosphate enzyme N-terminal TPP-binding" evidence="8">
    <location>
        <begin position="5"/>
        <end position="109"/>
    </location>
</feature>
<keyword evidence="2" id="KW-0808">Transferase</keyword>
<feature type="domain" description="Thiamine pyrophosphate enzyme central" evidence="6">
    <location>
        <begin position="192"/>
        <end position="336"/>
    </location>
</feature>
<dbReference type="InterPro" id="IPR045229">
    <property type="entry name" value="TPP_enz"/>
</dbReference>
<dbReference type="InterPro" id="IPR011766">
    <property type="entry name" value="TPP_enzyme_TPP-bd"/>
</dbReference>
<comment type="similarity">
    <text evidence="1 4">Belongs to the TPP enzyme family.</text>
</comment>
<dbReference type="CDD" id="cd00568">
    <property type="entry name" value="TPP_enzymes"/>
    <property type="match status" value="1"/>
</dbReference>
<dbReference type="InterPro" id="IPR029061">
    <property type="entry name" value="THDP-binding"/>
</dbReference>
<feature type="compositionally biased region" description="Pro residues" evidence="5">
    <location>
        <begin position="177"/>
        <end position="186"/>
    </location>
</feature>
<dbReference type="PANTHER" id="PTHR18968">
    <property type="entry name" value="THIAMINE PYROPHOSPHATE ENZYMES"/>
    <property type="match status" value="1"/>
</dbReference>
<dbReference type="GO" id="GO:0050660">
    <property type="term" value="F:flavin adenine dinucleotide binding"/>
    <property type="evidence" value="ECO:0007669"/>
    <property type="project" value="TreeGrafter"/>
</dbReference>